<dbReference type="AlphaFoldDB" id="A0ABD5DFK7"/>
<dbReference type="InterPro" id="IPR002523">
    <property type="entry name" value="MgTranspt_CorA/ZnTranspt_ZntB"/>
</dbReference>
<accession>A0ABD5DFK7</accession>
<dbReference type="Gene3D" id="3.30.460.20">
    <property type="entry name" value="CorA soluble domain-like"/>
    <property type="match status" value="1"/>
</dbReference>
<sequence>MKGSELQIPDAIFAWVLDGQGGVKPLADDDIIDKDKPCWLHLNYTHSDSADWLAATPLLPNNVRDALAGESTRPRVTRIGDGALITLRCINGSTDERPDQLVAMRLYMDERLIVSTRQRKVPALDDVLGDLKEGNGPTDGGSWLVEV</sequence>
<name>A0ABD5DFK7_ACIBA</name>
<organism evidence="1">
    <name type="scientific">Acinetobacter baumannii</name>
    <dbReference type="NCBI Taxonomy" id="470"/>
    <lineage>
        <taxon>Bacteria</taxon>
        <taxon>Pseudomonadati</taxon>
        <taxon>Pseudomonadota</taxon>
        <taxon>Gammaproteobacteria</taxon>
        <taxon>Moraxellales</taxon>
        <taxon>Moraxellaceae</taxon>
        <taxon>Acinetobacter</taxon>
        <taxon>Acinetobacter calcoaceticus/baumannii complex</taxon>
    </lineage>
</organism>
<gene>
    <name evidence="1" type="primary">zntB</name>
    <name evidence="1" type="ORF">FPK87_21060</name>
</gene>
<protein>
    <submittedName>
        <fullName evidence="1">Zinc transporter ZntB</fullName>
    </submittedName>
</protein>
<evidence type="ECO:0000313" key="1">
    <source>
        <dbReference type="EMBL" id="MDR8262917.1"/>
    </source>
</evidence>
<dbReference type="EMBL" id="VMBB01000200">
    <property type="protein sequence ID" value="MDR8262917.1"/>
    <property type="molecule type" value="Genomic_DNA"/>
</dbReference>
<comment type="caution">
    <text evidence="1">The sequence shown here is derived from an EMBL/GenBank/DDBJ whole genome shotgun (WGS) entry which is preliminary data.</text>
</comment>
<reference evidence="1" key="1">
    <citation type="submission" date="2019-07" db="EMBL/GenBank/DDBJ databases">
        <title>Biological characteristics of mucoid Acinetobacter baumannii from a general hospital in China.</title>
        <authorList>
            <person name="Hua X."/>
            <person name="Yu Y."/>
        </authorList>
    </citation>
    <scope>NUCLEOTIDE SEQUENCE [LARGE SCALE GENOMIC DNA]</scope>
    <source>
        <strain evidence="1">N41</strain>
    </source>
</reference>
<dbReference type="SUPFAM" id="SSF143865">
    <property type="entry name" value="CorA soluble domain-like"/>
    <property type="match status" value="1"/>
</dbReference>
<dbReference type="InterPro" id="IPR045861">
    <property type="entry name" value="CorA_cytoplasmic_dom"/>
</dbReference>
<dbReference type="Pfam" id="PF01544">
    <property type="entry name" value="CorA"/>
    <property type="match status" value="1"/>
</dbReference>
<proteinExistence type="predicted"/>
<feature type="non-terminal residue" evidence="1">
    <location>
        <position position="147"/>
    </location>
</feature>